<dbReference type="Proteomes" id="UP000250235">
    <property type="component" value="Unassembled WGS sequence"/>
</dbReference>
<protein>
    <submittedName>
        <fullName evidence="3">NBS-LRR type disease resistance protein</fullName>
    </submittedName>
</protein>
<feature type="region of interest" description="Disordered" evidence="2">
    <location>
        <begin position="1042"/>
        <end position="1065"/>
    </location>
</feature>
<dbReference type="AlphaFoldDB" id="A0A2Z7ADH8"/>
<keyword evidence="1" id="KW-0175">Coiled coil</keyword>
<feature type="region of interest" description="Disordered" evidence="2">
    <location>
        <begin position="415"/>
        <end position="436"/>
    </location>
</feature>
<evidence type="ECO:0000313" key="4">
    <source>
        <dbReference type="Proteomes" id="UP000250235"/>
    </source>
</evidence>
<keyword evidence="4" id="KW-1185">Reference proteome</keyword>
<name>A0A2Z7ADH8_9LAMI</name>
<accession>A0A2Z7ADH8</accession>
<evidence type="ECO:0000256" key="2">
    <source>
        <dbReference type="SAM" id="MobiDB-lite"/>
    </source>
</evidence>
<feature type="compositionally biased region" description="Polar residues" evidence="2">
    <location>
        <begin position="1052"/>
        <end position="1062"/>
    </location>
</feature>
<feature type="region of interest" description="Disordered" evidence="2">
    <location>
        <begin position="471"/>
        <end position="492"/>
    </location>
</feature>
<feature type="compositionally biased region" description="Polar residues" evidence="2">
    <location>
        <begin position="473"/>
        <end position="488"/>
    </location>
</feature>
<gene>
    <name evidence="3" type="ORF">F511_29383</name>
</gene>
<feature type="coiled-coil region" evidence="1">
    <location>
        <begin position="57"/>
        <end position="91"/>
    </location>
</feature>
<dbReference type="EMBL" id="KV016288">
    <property type="protein sequence ID" value="KZV19817.1"/>
    <property type="molecule type" value="Genomic_DNA"/>
</dbReference>
<proteinExistence type="predicted"/>
<feature type="coiled-coil region" evidence="1">
    <location>
        <begin position="1087"/>
        <end position="1120"/>
    </location>
</feature>
<feature type="region of interest" description="Disordered" evidence="2">
    <location>
        <begin position="370"/>
        <end position="396"/>
    </location>
</feature>
<organism evidence="3 4">
    <name type="scientific">Dorcoceras hygrometricum</name>
    <dbReference type="NCBI Taxonomy" id="472368"/>
    <lineage>
        <taxon>Eukaryota</taxon>
        <taxon>Viridiplantae</taxon>
        <taxon>Streptophyta</taxon>
        <taxon>Embryophyta</taxon>
        <taxon>Tracheophyta</taxon>
        <taxon>Spermatophyta</taxon>
        <taxon>Magnoliopsida</taxon>
        <taxon>eudicotyledons</taxon>
        <taxon>Gunneridae</taxon>
        <taxon>Pentapetalae</taxon>
        <taxon>asterids</taxon>
        <taxon>lamiids</taxon>
        <taxon>Lamiales</taxon>
        <taxon>Gesneriaceae</taxon>
        <taxon>Didymocarpoideae</taxon>
        <taxon>Trichosporeae</taxon>
        <taxon>Loxocarpinae</taxon>
        <taxon>Dorcoceras</taxon>
    </lineage>
</organism>
<evidence type="ECO:0000256" key="1">
    <source>
        <dbReference type="SAM" id="Coils"/>
    </source>
</evidence>
<sequence length="1123" mass="126354">MKTSSNKRFSRKHDRKVLVAEESTKSWADSDSDSSSSSSSSSDSEQEEVHCFMVDQTDDDETELSKLQAKNEMLKDETSELKAEIEALNQLVSSWNHSSRVLHKLNEYQKLASDKTGVGFNNSEFSEGETSTQSRPAYDKFNKMSFVKADMIYNCPESVKYDNQNSPKLSENGKSGIGFSKPESFKPNWLKNILDKDKAKAGQKPFAGSFNAITVEKFSLLTAVVCDVKMNWGSVLFGILKNMVTPGTKQAKGFAIQSVSYWKVFIIWKLGESSEFPSSKILTDKTIHRYIAVIDKSCAQEPADALKVKKAPRTKVASKKRPADIPLDVPVLKKKRTSKKKSPLEIVVVAQEAIPILSVPVSPAVEPMVEDQQAEFSNEQPADKLPTDKSAASTEERHWFDLSYEELIAKWASERPITSPADTNDEIEDDKPAVDDPDTIINQVLQHLDSTSADKNVEPDEEVATMDVDTAGEDQQGQEPVAQNTNNDLLDDDEQKSLDDILLMIPVDVPLPSAGMEITKIVMGNEIKIPGVTERTWFLSSLPKILADHKGKAILVEKDPIKGNPAQEHYFLICADIDLLVALRAKVVDEVALFFNSFSLKKLATINIEEMYKKEELVLSWGETESPQLAIQRKFYILLKYREVLVWKFLESWRSNFVPGQGSSAVDRRVIELLSDLHVSVLEELTKAARAHGITWKKACCSTMFEESPCADQWVQIPRQISSYEVHRQRQYDDTLPSVSEFFRLMRKIWADVCLEVAEFCAFRRLLPVGSINSCRALEIVETDSRVDYHQPTVFALRLSQFCTVHIQYSLFSRLTTTDISDFLSSIALDRTALRSVQRSFAQSVVPSVQFSLDQRPSSPTSADNSSSLHFDASDIDAAVSSLPPVSPDISAALADFQAILSEQVNESQSGISSRLHKIEQVLRDNLCDQAALFKYLFQEARQEGRTIANVQTLRFNEFRKHTLAQNASIFTGLADVRKEVQEVNAKVDILASRVNAVQKDVEATKEAISHQLFEFQSQAQENQNILHAQLSEFVDYIRRGGADKKGESGSRGLQQPSNVQIEDSAVRTPTFAQRVEIAQRHIVQTVLDADSNRESLERQAEAERDRERIRREARMFKRRRKY</sequence>
<evidence type="ECO:0000313" key="3">
    <source>
        <dbReference type="EMBL" id="KZV19817.1"/>
    </source>
</evidence>
<feature type="compositionally biased region" description="Low complexity" evidence="2">
    <location>
        <begin position="33"/>
        <end position="43"/>
    </location>
</feature>
<feature type="region of interest" description="Disordered" evidence="2">
    <location>
        <begin position="1"/>
        <end position="49"/>
    </location>
</feature>
<reference evidence="3 4" key="1">
    <citation type="journal article" date="2015" name="Proc. Natl. Acad. Sci. U.S.A.">
        <title>The resurrection genome of Boea hygrometrica: A blueprint for survival of dehydration.</title>
        <authorList>
            <person name="Xiao L."/>
            <person name="Yang G."/>
            <person name="Zhang L."/>
            <person name="Yang X."/>
            <person name="Zhao S."/>
            <person name="Ji Z."/>
            <person name="Zhou Q."/>
            <person name="Hu M."/>
            <person name="Wang Y."/>
            <person name="Chen M."/>
            <person name="Xu Y."/>
            <person name="Jin H."/>
            <person name="Xiao X."/>
            <person name="Hu G."/>
            <person name="Bao F."/>
            <person name="Hu Y."/>
            <person name="Wan P."/>
            <person name="Li L."/>
            <person name="Deng X."/>
            <person name="Kuang T."/>
            <person name="Xiang C."/>
            <person name="Zhu J.K."/>
            <person name="Oliver M.J."/>
            <person name="He Y."/>
        </authorList>
    </citation>
    <scope>NUCLEOTIDE SEQUENCE [LARGE SCALE GENOMIC DNA]</scope>
    <source>
        <strain evidence="4">cv. XS01</strain>
    </source>
</reference>